<dbReference type="SUPFAM" id="SSF55120">
    <property type="entry name" value="Pseudouridine synthase"/>
    <property type="match status" value="1"/>
</dbReference>
<evidence type="ECO:0000256" key="2">
    <source>
        <dbReference type="ARBA" id="ARBA00022884"/>
    </source>
</evidence>
<evidence type="ECO:0000256" key="1">
    <source>
        <dbReference type="ARBA" id="ARBA00008348"/>
    </source>
</evidence>
<comment type="similarity">
    <text evidence="1 5">Belongs to the pseudouridine synthase RsuA family.</text>
</comment>
<dbReference type="Proteomes" id="UP000199318">
    <property type="component" value="Unassembled WGS sequence"/>
</dbReference>
<dbReference type="EC" id="5.4.99.-" evidence="5"/>
<dbReference type="InterPro" id="IPR042092">
    <property type="entry name" value="PsdUridine_s_RsuA/RluB/E/F_cat"/>
</dbReference>
<dbReference type="PROSITE" id="PS01149">
    <property type="entry name" value="PSI_RSU"/>
    <property type="match status" value="1"/>
</dbReference>
<dbReference type="EMBL" id="FOGV01000001">
    <property type="protein sequence ID" value="SER44219.1"/>
    <property type="molecule type" value="Genomic_DNA"/>
</dbReference>
<dbReference type="GO" id="GO:0005829">
    <property type="term" value="C:cytosol"/>
    <property type="evidence" value="ECO:0007669"/>
    <property type="project" value="UniProtKB-ARBA"/>
</dbReference>
<evidence type="ECO:0000256" key="5">
    <source>
        <dbReference type="RuleBase" id="RU003887"/>
    </source>
</evidence>
<protein>
    <recommendedName>
        <fullName evidence="5">Pseudouridine synthase</fullName>
        <ecNumber evidence="5">5.4.99.-</ecNumber>
    </recommendedName>
</protein>
<dbReference type="AlphaFoldDB" id="A0A1H9P8T4"/>
<evidence type="ECO:0000256" key="3">
    <source>
        <dbReference type="ARBA" id="ARBA00023235"/>
    </source>
</evidence>
<dbReference type="OrthoDB" id="9807213at2"/>
<keyword evidence="8" id="KW-1185">Reference proteome</keyword>
<dbReference type="InterPro" id="IPR018496">
    <property type="entry name" value="PsdUridine_synth_RsuA/RluB_CS"/>
</dbReference>
<dbReference type="CDD" id="cd00165">
    <property type="entry name" value="S4"/>
    <property type="match status" value="1"/>
</dbReference>
<accession>A0A1H9P8T4</accession>
<dbReference type="STRING" id="1464123.SAMN05444126_101112"/>
<dbReference type="Pfam" id="PF01479">
    <property type="entry name" value="S4"/>
    <property type="match status" value="1"/>
</dbReference>
<evidence type="ECO:0000313" key="7">
    <source>
        <dbReference type="EMBL" id="SER44219.1"/>
    </source>
</evidence>
<dbReference type="InterPro" id="IPR050343">
    <property type="entry name" value="RsuA_PseudoU_synthase"/>
</dbReference>
<dbReference type="InterPro" id="IPR020094">
    <property type="entry name" value="TruA/RsuA/RluB/E/F_N"/>
</dbReference>
<keyword evidence="2 4" id="KW-0694">RNA-binding</keyword>
<dbReference type="InterPro" id="IPR006145">
    <property type="entry name" value="PsdUridine_synth_RsuA/RluA"/>
</dbReference>
<dbReference type="GO" id="GO:0120159">
    <property type="term" value="F:rRNA pseudouridine synthase activity"/>
    <property type="evidence" value="ECO:0007669"/>
    <property type="project" value="UniProtKB-ARBA"/>
</dbReference>
<dbReference type="InterPro" id="IPR000748">
    <property type="entry name" value="PsdUridine_synth_RsuA/RluB/E/F"/>
</dbReference>
<dbReference type="Gene3D" id="3.30.70.1560">
    <property type="entry name" value="Alpha-L RNA-binding motif"/>
    <property type="match status" value="1"/>
</dbReference>
<sequence>MERLQKAIAQAGITSRRKAENLISDGRVYVNGNQITDLGTKVDPDKDEIKVDGVRINKEEKVYLLLYKPVGVISAVTDDRGRKTVTDHVPNDVRVFPVGRLDYDTSGVLLLTNDGEFANMMMHPSYHVSKTYIAKINGIPAQEALEKLAAGIDLADGMTAPATASLKKKDYGEKTAVIEITIHEGRNRQVRRMFDALGYSVLELKRIHLGPVDVKGMNAGEWRELEQQEVDALRNQALTKD</sequence>
<dbReference type="Gene3D" id="3.10.290.10">
    <property type="entry name" value="RNA-binding S4 domain"/>
    <property type="match status" value="1"/>
</dbReference>
<dbReference type="PANTHER" id="PTHR47683">
    <property type="entry name" value="PSEUDOURIDINE SYNTHASE FAMILY PROTEIN-RELATED"/>
    <property type="match status" value="1"/>
</dbReference>
<dbReference type="InterPro" id="IPR036986">
    <property type="entry name" value="S4_RNA-bd_sf"/>
</dbReference>
<dbReference type="GO" id="GO:0000455">
    <property type="term" value="P:enzyme-directed rRNA pseudouridine synthesis"/>
    <property type="evidence" value="ECO:0007669"/>
    <property type="project" value="UniProtKB-ARBA"/>
</dbReference>
<evidence type="ECO:0000256" key="4">
    <source>
        <dbReference type="PROSITE-ProRule" id="PRU00182"/>
    </source>
</evidence>
<organism evidence="7 8">
    <name type="scientific">Salisediminibacterium halotolerans</name>
    <dbReference type="NCBI Taxonomy" id="517425"/>
    <lineage>
        <taxon>Bacteria</taxon>
        <taxon>Bacillati</taxon>
        <taxon>Bacillota</taxon>
        <taxon>Bacilli</taxon>
        <taxon>Bacillales</taxon>
        <taxon>Bacillaceae</taxon>
        <taxon>Salisediminibacterium</taxon>
    </lineage>
</organism>
<dbReference type="FunFam" id="3.30.70.580:FF:000005">
    <property type="entry name" value="Pseudouridine synthase"/>
    <property type="match status" value="1"/>
</dbReference>
<reference evidence="8" key="1">
    <citation type="submission" date="2016-10" db="EMBL/GenBank/DDBJ databases">
        <authorList>
            <person name="de Groot N.N."/>
        </authorList>
    </citation>
    <scope>NUCLEOTIDE SEQUENCE [LARGE SCALE GENOMIC DNA]</scope>
    <source>
        <strain evidence="8">10nlg</strain>
    </source>
</reference>
<feature type="domain" description="RNA-binding S4" evidence="6">
    <location>
        <begin position="2"/>
        <end position="65"/>
    </location>
</feature>
<keyword evidence="3 5" id="KW-0413">Isomerase</keyword>
<dbReference type="GO" id="GO:0003723">
    <property type="term" value="F:RNA binding"/>
    <property type="evidence" value="ECO:0007669"/>
    <property type="project" value="UniProtKB-KW"/>
</dbReference>
<name>A0A1H9P8T4_9BACI</name>
<dbReference type="InterPro" id="IPR002942">
    <property type="entry name" value="S4_RNA-bd"/>
</dbReference>
<dbReference type="InterPro" id="IPR020103">
    <property type="entry name" value="PsdUridine_synth_cat_dom_sf"/>
</dbReference>
<dbReference type="PROSITE" id="PS50889">
    <property type="entry name" value="S4"/>
    <property type="match status" value="1"/>
</dbReference>
<dbReference type="Pfam" id="PF00849">
    <property type="entry name" value="PseudoU_synth_2"/>
    <property type="match status" value="1"/>
</dbReference>
<dbReference type="FunFam" id="3.10.290.10:FF:000003">
    <property type="entry name" value="Pseudouridine synthase"/>
    <property type="match status" value="1"/>
</dbReference>
<evidence type="ECO:0000259" key="6">
    <source>
        <dbReference type="SMART" id="SM00363"/>
    </source>
</evidence>
<dbReference type="RefSeq" id="WP_093071580.1">
    <property type="nucleotide sequence ID" value="NZ_FOGV01000001.1"/>
</dbReference>
<dbReference type="SUPFAM" id="SSF55174">
    <property type="entry name" value="Alpha-L RNA-binding motif"/>
    <property type="match status" value="1"/>
</dbReference>
<dbReference type="FunFam" id="3.30.70.1560:FF:000001">
    <property type="entry name" value="Pseudouridine synthase"/>
    <property type="match status" value="1"/>
</dbReference>
<dbReference type="SMART" id="SM00363">
    <property type="entry name" value="S4"/>
    <property type="match status" value="1"/>
</dbReference>
<comment type="caution">
    <text evidence="7">The sequence shown here is derived from an EMBL/GenBank/DDBJ whole genome shotgun (WGS) entry which is preliminary data.</text>
</comment>
<dbReference type="NCBIfam" id="TIGR00093">
    <property type="entry name" value="pseudouridine synthase"/>
    <property type="match status" value="1"/>
</dbReference>
<dbReference type="CDD" id="cd02870">
    <property type="entry name" value="PseudoU_synth_RsuA_like"/>
    <property type="match status" value="1"/>
</dbReference>
<evidence type="ECO:0000313" key="8">
    <source>
        <dbReference type="Proteomes" id="UP000199318"/>
    </source>
</evidence>
<dbReference type="PANTHER" id="PTHR47683:SF2">
    <property type="entry name" value="RNA-BINDING S4 DOMAIN-CONTAINING PROTEIN"/>
    <property type="match status" value="1"/>
</dbReference>
<gene>
    <name evidence="7" type="ORF">SAMN05444126_101112</name>
</gene>
<proteinExistence type="inferred from homology"/>
<dbReference type="Gene3D" id="3.30.70.580">
    <property type="entry name" value="Pseudouridine synthase I, catalytic domain, N-terminal subdomain"/>
    <property type="match status" value="1"/>
</dbReference>